<accession>A0A8H6PFS8</accession>
<organism evidence="2 3">
    <name type="scientific">Aspergillus hiratsukae</name>
    <dbReference type="NCBI Taxonomy" id="1194566"/>
    <lineage>
        <taxon>Eukaryota</taxon>
        <taxon>Fungi</taxon>
        <taxon>Dikarya</taxon>
        <taxon>Ascomycota</taxon>
        <taxon>Pezizomycotina</taxon>
        <taxon>Eurotiomycetes</taxon>
        <taxon>Eurotiomycetidae</taxon>
        <taxon>Eurotiales</taxon>
        <taxon>Aspergillaceae</taxon>
        <taxon>Aspergillus</taxon>
        <taxon>Aspergillus subgen. Fumigati</taxon>
    </lineage>
</organism>
<feature type="region of interest" description="Disordered" evidence="1">
    <location>
        <begin position="99"/>
        <end position="128"/>
    </location>
</feature>
<keyword evidence="3" id="KW-1185">Reference proteome</keyword>
<proteinExistence type="predicted"/>
<reference evidence="2" key="1">
    <citation type="submission" date="2020-06" db="EMBL/GenBank/DDBJ databases">
        <title>Draft genome sequences of strains closely related to Aspergillus parafelis and Aspergillus hiratsukae.</title>
        <authorList>
            <person name="Dos Santos R.A.C."/>
            <person name="Rivero-Menendez O."/>
            <person name="Steenwyk J.L."/>
            <person name="Mead M.E."/>
            <person name="Goldman G.H."/>
            <person name="Alastruey-Izquierdo A."/>
            <person name="Rokas A."/>
        </authorList>
    </citation>
    <scope>NUCLEOTIDE SEQUENCE</scope>
    <source>
        <strain evidence="2">CNM-CM5793</strain>
    </source>
</reference>
<comment type="caution">
    <text evidence="2">The sequence shown here is derived from an EMBL/GenBank/DDBJ whole genome shotgun (WGS) entry which is preliminary data.</text>
</comment>
<evidence type="ECO:0000256" key="1">
    <source>
        <dbReference type="SAM" id="MobiDB-lite"/>
    </source>
</evidence>
<dbReference type="EMBL" id="JACBAD010001829">
    <property type="protein sequence ID" value="KAF7133639.1"/>
    <property type="molecule type" value="Genomic_DNA"/>
</dbReference>
<evidence type="ECO:0000313" key="2">
    <source>
        <dbReference type="EMBL" id="KAF7133639.1"/>
    </source>
</evidence>
<dbReference type="Proteomes" id="UP000630445">
    <property type="component" value="Unassembled WGS sequence"/>
</dbReference>
<evidence type="ECO:0000313" key="3">
    <source>
        <dbReference type="Proteomes" id="UP000630445"/>
    </source>
</evidence>
<protein>
    <submittedName>
        <fullName evidence="2">Uncharacterized protein</fullName>
    </submittedName>
</protein>
<sequence length="128" mass="15015">MFSLVRADWKWKRHTGRFYNMVPRAIPWLIDEIEFLREQRGDYSKLASRIDKQTAILESLQRILVRKGSDKSNGAYGATDGIPDLGEQIAKHLRLRKRRVEDAGSESDAEIEGQQAKRKRGDWDFRRR</sequence>
<gene>
    <name evidence="2" type="ORF">CNMCM5793_004947</name>
</gene>
<dbReference type="AlphaFoldDB" id="A0A8H6PFS8"/>
<name>A0A8H6PFS8_9EURO</name>